<dbReference type="SUPFAM" id="SSF53850">
    <property type="entry name" value="Periplasmic binding protein-like II"/>
    <property type="match status" value="1"/>
</dbReference>
<accession>A0A3E2TKJ3</accession>
<dbReference type="PANTHER" id="PTHR30290">
    <property type="entry name" value="PERIPLASMIC BINDING COMPONENT OF ABC TRANSPORTER"/>
    <property type="match status" value="1"/>
</dbReference>
<feature type="domain" description="Solute-binding protein family 5" evidence="2">
    <location>
        <begin position="98"/>
        <end position="461"/>
    </location>
</feature>
<evidence type="ECO:0000313" key="3">
    <source>
        <dbReference type="EMBL" id="RGB77660.1"/>
    </source>
</evidence>
<evidence type="ECO:0000313" key="4">
    <source>
        <dbReference type="Proteomes" id="UP000260773"/>
    </source>
</evidence>
<sequence>MKKKFLAMALGIAVVLSCTACGGGSSDTAAPASGGTNAASSEAGSDSAAGGSTTVTVAIGAGFSTLDPGYVYEKYPPLVINACYENLFKFYSNDGAAEPCLADSYEFSDDNKTLTVKLKENVTFASGNKMTSADVAFSINRCKNLQGNPSFICDTIDSIETPDDYTVVFHLTQPDSAILSKLTYSSLAVLDSAVVKEHGGTDAADASSTDTAQAYLDTASAGSGMYIMTSYTPDSEIVLEKNPNYWGEATNVDKYVIKIQPDANTQMMTLSSGDLDIAMNMTDDTMSELTGDNVAKINTATKTVGFLLMNMNEEYGGPVSNPKVQQAIRKALDYTGIQTIVGEGAETPYSIIQDGFMGAKGQRPADYTNIDEAKQLLADAGYPDGFDIDMPVCDLDMEGVLLTDLAQKVKDDLSQIGINVNIVSQPWAAGFGDDYRDGKIGFTVMYWSTDYNDPNVQLEFLPGQSVGLRAGWTTDMDPDLAQLYADALNATDNDARIAVLEKIQDDTYENGPWLMIAQAPAHIAYNTRLDGVAASDPYSLDLTQITIK</sequence>
<reference evidence="3 4" key="1">
    <citation type="submission" date="2018-08" db="EMBL/GenBank/DDBJ databases">
        <title>A genome reference for cultivated species of the human gut microbiota.</title>
        <authorList>
            <person name="Zou Y."/>
            <person name="Xue W."/>
            <person name="Luo G."/>
        </authorList>
    </citation>
    <scope>NUCLEOTIDE SEQUENCE [LARGE SCALE GENOMIC DNA]</scope>
    <source>
        <strain evidence="3 4">AF45-17</strain>
    </source>
</reference>
<dbReference type="Gene3D" id="3.10.105.10">
    <property type="entry name" value="Dipeptide-binding Protein, Domain 3"/>
    <property type="match status" value="1"/>
</dbReference>
<name>A0A3E2TKJ3_9FIRM</name>
<dbReference type="InterPro" id="IPR000914">
    <property type="entry name" value="SBP_5_dom"/>
</dbReference>
<dbReference type="EMBL" id="QVEP01000032">
    <property type="protein sequence ID" value="RGB77660.1"/>
    <property type="molecule type" value="Genomic_DNA"/>
</dbReference>
<dbReference type="RefSeq" id="WP_117528727.1">
    <property type="nucleotide sequence ID" value="NZ_JAQENQ010000007.1"/>
</dbReference>
<keyword evidence="1" id="KW-0732">Signal</keyword>
<dbReference type="PROSITE" id="PS51257">
    <property type="entry name" value="PROKAR_LIPOPROTEIN"/>
    <property type="match status" value="1"/>
</dbReference>
<dbReference type="InterPro" id="IPR039424">
    <property type="entry name" value="SBP_5"/>
</dbReference>
<comment type="caution">
    <text evidence="3">The sequence shown here is derived from an EMBL/GenBank/DDBJ whole genome shotgun (WGS) entry which is preliminary data.</text>
</comment>
<dbReference type="Proteomes" id="UP000260773">
    <property type="component" value="Unassembled WGS sequence"/>
</dbReference>
<dbReference type="Gene3D" id="3.40.190.10">
    <property type="entry name" value="Periplasmic binding protein-like II"/>
    <property type="match status" value="1"/>
</dbReference>
<dbReference type="GO" id="GO:0043190">
    <property type="term" value="C:ATP-binding cassette (ABC) transporter complex"/>
    <property type="evidence" value="ECO:0007669"/>
    <property type="project" value="InterPro"/>
</dbReference>
<dbReference type="AlphaFoldDB" id="A0A3E2TKJ3"/>
<dbReference type="InterPro" id="IPR030678">
    <property type="entry name" value="Peptide/Ni-bd"/>
</dbReference>
<dbReference type="GO" id="GO:1904680">
    <property type="term" value="F:peptide transmembrane transporter activity"/>
    <property type="evidence" value="ECO:0007669"/>
    <property type="project" value="TreeGrafter"/>
</dbReference>
<evidence type="ECO:0000256" key="1">
    <source>
        <dbReference type="SAM" id="SignalP"/>
    </source>
</evidence>
<protein>
    <submittedName>
        <fullName evidence="3">ABC transporter substrate-binding protein</fullName>
    </submittedName>
</protein>
<feature type="chain" id="PRO_5038706675" evidence="1">
    <location>
        <begin position="21"/>
        <end position="548"/>
    </location>
</feature>
<evidence type="ECO:0000259" key="2">
    <source>
        <dbReference type="Pfam" id="PF00496"/>
    </source>
</evidence>
<proteinExistence type="predicted"/>
<dbReference type="Gene3D" id="3.90.76.10">
    <property type="entry name" value="Dipeptide-binding Protein, Domain 1"/>
    <property type="match status" value="1"/>
</dbReference>
<organism evidence="3 4">
    <name type="scientific">Coprococcus catus</name>
    <dbReference type="NCBI Taxonomy" id="116085"/>
    <lineage>
        <taxon>Bacteria</taxon>
        <taxon>Bacillati</taxon>
        <taxon>Bacillota</taxon>
        <taxon>Clostridia</taxon>
        <taxon>Lachnospirales</taxon>
        <taxon>Lachnospiraceae</taxon>
        <taxon>Coprococcus</taxon>
    </lineage>
</organism>
<dbReference type="PIRSF" id="PIRSF002741">
    <property type="entry name" value="MppA"/>
    <property type="match status" value="1"/>
</dbReference>
<dbReference type="GO" id="GO:0015833">
    <property type="term" value="P:peptide transport"/>
    <property type="evidence" value="ECO:0007669"/>
    <property type="project" value="TreeGrafter"/>
</dbReference>
<gene>
    <name evidence="3" type="ORF">DW070_11920</name>
</gene>
<feature type="signal peptide" evidence="1">
    <location>
        <begin position="1"/>
        <end position="20"/>
    </location>
</feature>
<dbReference type="Pfam" id="PF00496">
    <property type="entry name" value="SBP_bac_5"/>
    <property type="match status" value="1"/>
</dbReference>
<dbReference type="GO" id="GO:0042597">
    <property type="term" value="C:periplasmic space"/>
    <property type="evidence" value="ECO:0007669"/>
    <property type="project" value="UniProtKB-ARBA"/>
</dbReference>
<dbReference type="CDD" id="cd08512">
    <property type="entry name" value="PBP2_NikA_DppA_OppA_like_7"/>
    <property type="match status" value="1"/>
</dbReference>